<dbReference type="RefSeq" id="WP_134510778.1">
    <property type="nucleotide sequence ID" value="NZ_SOFM01000049.1"/>
</dbReference>
<proteinExistence type="predicted"/>
<accession>A0A4V3ICA5</accession>
<keyword evidence="3" id="KW-1185">Reference proteome</keyword>
<dbReference type="AlphaFoldDB" id="A0A4V3ICA5"/>
<evidence type="ECO:0000259" key="1">
    <source>
        <dbReference type="PROSITE" id="PS50943"/>
    </source>
</evidence>
<dbReference type="CDD" id="cd00093">
    <property type="entry name" value="HTH_XRE"/>
    <property type="match status" value="1"/>
</dbReference>
<organism evidence="2 3">
    <name type="scientific">Cryobacterium mannosilyticum</name>
    <dbReference type="NCBI Taxonomy" id="1259190"/>
    <lineage>
        <taxon>Bacteria</taxon>
        <taxon>Bacillati</taxon>
        <taxon>Actinomycetota</taxon>
        <taxon>Actinomycetes</taxon>
        <taxon>Micrococcales</taxon>
        <taxon>Microbacteriaceae</taxon>
        <taxon>Cryobacterium</taxon>
    </lineage>
</organism>
<dbReference type="PROSITE" id="PS50943">
    <property type="entry name" value="HTH_CROC1"/>
    <property type="match status" value="1"/>
</dbReference>
<evidence type="ECO:0000313" key="3">
    <source>
        <dbReference type="Proteomes" id="UP000297643"/>
    </source>
</evidence>
<protein>
    <submittedName>
        <fullName evidence="2">XRE family transcriptional regulator</fullName>
    </submittedName>
</protein>
<sequence>MSKSFKEIADQAKAKWSDDARSVYEAATASFDAELTARAELGTMLAEARKARHLTQPALSSVTGIQQAEISRIERGIGNPTTATLNRLAAALGQKIVLAPAH</sequence>
<dbReference type="InterPro" id="IPR001387">
    <property type="entry name" value="Cro/C1-type_HTH"/>
</dbReference>
<dbReference type="SUPFAM" id="SSF47413">
    <property type="entry name" value="lambda repressor-like DNA-binding domains"/>
    <property type="match status" value="1"/>
</dbReference>
<reference evidence="2 3" key="1">
    <citation type="submission" date="2019-03" db="EMBL/GenBank/DDBJ databases">
        <title>Genomics of glacier-inhabiting Cryobacterium strains.</title>
        <authorList>
            <person name="Liu Q."/>
            <person name="Xin Y.-H."/>
        </authorList>
    </citation>
    <scope>NUCLEOTIDE SEQUENCE [LARGE SCALE GENOMIC DNA]</scope>
    <source>
        <strain evidence="2 3">RHLT2-21</strain>
    </source>
</reference>
<dbReference type="SMART" id="SM00530">
    <property type="entry name" value="HTH_XRE"/>
    <property type="match status" value="1"/>
</dbReference>
<dbReference type="InterPro" id="IPR010982">
    <property type="entry name" value="Lambda_DNA-bd_dom_sf"/>
</dbReference>
<dbReference type="Pfam" id="PF01381">
    <property type="entry name" value="HTH_3"/>
    <property type="match status" value="1"/>
</dbReference>
<name>A0A4V3ICA5_9MICO</name>
<dbReference type="EMBL" id="SOFM01000049">
    <property type="protein sequence ID" value="TFB99895.1"/>
    <property type="molecule type" value="Genomic_DNA"/>
</dbReference>
<gene>
    <name evidence="2" type="ORF">E3O32_15750</name>
</gene>
<dbReference type="GO" id="GO:0003677">
    <property type="term" value="F:DNA binding"/>
    <property type="evidence" value="ECO:0007669"/>
    <property type="project" value="InterPro"/>
</dbReference>
<dbReference type="Proteomes" id="UP000297643">
    <property type="component" value="Unassembled WGS sequence"/>
</dbReference>
<comment type="caution">
    <text evidence="2">The sequence shown here is derived from an EMBL/GenBank/DDBJ whole genome shotgun (WGS) entry which is preliminary data.</text>
</comment>
<evidence type="ECO:0000313" key="2">
    <source>
        <dbReference type="EMBL" id="TFB99895.1"/>
    </source>
</evidence>
<feature type="domain" description="HTH cro/C1-type" evidence="1">
    <location>
        <begin position="45"/>
        <end position="99"/>
    </location>
</feature>
<dbReference type="Gene3D" id="1.10.260.40">
    <property type="entry name" value="lambda repressor-like DNA-binding domains"/>
    <property type="match status" value="1"/>
</dbReference>